<feature type="compositionally biased region" description="Basic and acidic residues" evidence="1">
    <location>
        <begin position="33"/>
        <end position="66"/>
    </location>
</feature>
<organism evidence="3">
    <name type="scientific">Caenorhabditis brenneri</name>
    <name type="common">Nematode worm</name>
    <dbReference type="NCBI Taxonomy" id="135651"/>
    <lineage>
        <taxon>Eukaryota</taxon>
        <taxon>Metazoa</taxon>
        <taxon>Ecdysozoa</taxon>
        <taxon>Nematoda</taxon>
        <taxon>Chromadorea</taxon>
        <taxon>Rhabditida</taxon>
        <taxon>Rhabditina</taxon>
        <taxon>Rhabditomorpha</taxon>
        <taxon>Rhabditoidea</taxon>
        <taxon>Rhabditidae</taxon>
        <taxon>Peloderinae</taxon>
        <taxon>Caenorhabditis</taxon>
    </lineage>
</organism>
<dbReference type="EMBL" id="GL379809">
    <property type="protein sequence ID" value="EGT42433.1"/>
    <property type="molecule type" value="Genomic_DNA"/>
</dbReference>
<dbReference type="HOGENOM" id="CLU_877815_0_0_1"/>
<dbReference type="STRING" id="135651.G0MSA3"/>
<dbReference type="eggNOG" id="KOG0381">
    <property type="taxonomic scope" value="Eukaryota"/>
</dbReference>
<dbReference type="Proteomes" id="UP000008068">
    <property type="component" value="Unassembled WGS sequence"/>
</dbReference>
<dbReference type="AlphaFoldDB" id="G0MSA3"/>
<evidence type="ECO:0000256" key="1">
    <source>
        <dbReference type="SAM" id="MobiDB-lite"/>
    </source>
</evidence>
<keyword evidence="3" id="KW-1185">Reference proteome</keyword>
<reference evidence="3" key="1">
    <citation type="submission" date="2011-07" db="EMBL/GenBank/DDBJ databases">
        <authorList>
            <consortium name="Caenorhabditis brenneri Sequencing and Analysis Consortium"/>
            <person name="Wilson R.K."/>
        </authorList>
    </citation>
    <scope>NUCLEOTIDE SEQUENCE [LARGE SCALE GENOMIC DNA]</scope>
    <source>
        <strain evidence="3">PB2801</strain>
    </source>
</reference>
<sequence>MRIIPELFVINSCSRAFQYIKNFPVKMGKRKNKVDTNGDDLKTPKSELKKPKIEKGTDSDASHSEPDDYEEDHVDAEESKIEEGQYFYEPDALRKLIDSLTAFSEERKSISASVHNMEKLVTEWAGEQEEPIDVGLFIADFRRYLKLATKYKNYRVQDASVTLSHFLGSDKSLSHFKSMPEKPQTKVQLYMKKNKIPFTGLQAMKTVHKKMQEDVEGTQEVDEQLRELTQQYIPQLQEFLKSHPDLSAEQQKFIQTKIKSLAKKFVPKDTTPKTPKTPKVKPVKRGAETAYSLFCRTMFENFNGLIEKSFQLPRLTMPPEYPPLRSTSRYSFLS</sequence>
<accession>G0MSA3</accession>
<evidence type="ECO:0000313" key="2">
    <source>
        <dbReference type="EMBL" id="EGT42433.1"/>
    </source>
</evidence>
<dbReference type="OrthoDB" id="5831108at2759"/>
<dbReference type="InParanoid" id="G0MSA3"/>
<protein>
    <submittedName>
        <fullName evidence="2">Uncharacterized protein</fullName>
    </submittedName>
</protein>
<feature type="region of interest" description="Disordered" evidence="1">
    <location>
        <begin position="31"/>
        <end position="76"/>
    </location>
</feature>
<gene>
    <name evidence="2" type="ORF">CAEBREN_20615</name>
</gene>
<dbReference type="FunCoup" id="G0MSA3">
    <property type="interactions" value="323"/>
</dbReference>
<proteinExistence type="predicted"/>
<evidence type="ECO:0000313" key="3">
    <source>
        <dbReference type="Proteomes" id="UP000008068"/>
    </source>
</evidence>
<name>G0MSA3_CAEBE</name>